<gene>
    <name evidence="1" type="ORF">BUALT_Bualt10G0033300</name>
</gene>
<accession>A0AAV6X6G5</accession>
<evidence type="ECO:0000313" key="1">
    <source>
        <dbReference type="EMBL" id="KAG8374800.1"/>
    </source>
</evidence>
<keyword evidence="2" id="KW-1185">Reference proteome</keyword>
<dbReference type="AlphaFoldDB" id="A0AAV6X6G5"/>
<protein>
    <submittedName>
        <fullName evidence="1">Uncharacterized protein</fullName>
    </submittedName>
</protein>
<dbReference type="EMBL" id="WHWC01000010">
    <property type="protein sequence ID" value="KAG8374800.1"/>
    <property type="molecule type" value="Genomic_DNA"/>
</dbReference>
<name>A0AAV6X6G5_9LAMI</name>
<evidence type="ECO:0000313" key="2">
    <source>
        <dbReference type="Proteomes" id="UP000826271"/>
    </source>
</evidence>
<comment type="caution">
    <text evidence="1">The sequence shown here is derived from an EMBL/GenBank/DDBJ whole genome shotgun (WGS) entry which is preliminary data.</text>
</comment>
<sequence>MGLLDLEGQLTRILVSLVSKDSLMLDGLDDASIEIKEVNEQLLASIPVEREVRHSLLFSIENIILCWTLVTEFQGDGDLRDIAKC</sequence>
<proteinExistence type="predicted"/>
<organism evidence="1 2">
    <name type="scientific">Buddleja alternifolia</name>
    <dbReference type="NCBI Taxonomy" id="168488"/>
    <lineage>
        <taxon>Eukaryota</taxon>
        <taxon>Viridiplantae</taxon>
        <taxon>Streptophyta</taxon>
        <taxon>Embryophyta</taxon>
        <taxon>Tracheophyta</taxon>
        <taxon>Spermatophyta</taxon>
        <taxon>Magnoliopsida</taxon>
        <taxon>eudicotyledons</taxon>
        <taxon>Gunneridae</taxon>
        <taxon>Pentapetalae</taxon>
        <taxon>asterids</taxon>
        <taxon>lamiids</taxon>
        <taxon>Lamiales</taxon>
        <taxon>Scrophulariaceae</taxon>
        <taxon>Buddlejeae</taxon>
        <taxon>Buddleja</taxon>
    </lineage>
</organism>
<reference evidence="1" key="1">
    <citation type="submission" date="2019-10" db="EMBL/GenBank/DDBJ databases">
        <authorList>
            <person name="Zhang R."/>
            <person name="Pan Y."/>
            <person name="Wang J."/>
            <person name="Ma R."/>
            <person name="Yu S."/>
        </authorList>
    </citation>
    <scope>NUCLEOTIDE SEQUENCE</scope>
    <source>
        <strain evidence="1">LA-IB0</strain>
        <tissue evidence="1">Leaf</tissue>
    </source>
</reference>
<dbReference type="Proteomes" id="UP000826271">
    <property type="component" value="Unassembled WGS sequence"/>
</dbReference>